<accession>A0A3N0Y0V1</accession>
<feature type="region of interest" description="Disordered" evidence="1">
    <location>
        <begin position="122"/>
        <end position="160"/>
    </location>
</feature>
<evidence type="ECO:0000256" key="1">
    <source>
        <dbReference type="SAM" id="MobiDB-lite"/>
    </source>
</evidence>
<keyword evidence="3" id="KW-1185">Reference proteome</keyword>
<organism evidence="2 3">
    <name type="scientific">Anabarilius grahami</name>
    <name type="common">Kanglang fish</name>
    <name type="synonym">Barilius grahami</name>
    <dbReference type="NCBI Taxonomy" id="495550"/>
    <lineage>
        <taxon>Eukaryota</taxon>
        <taxon>Metazoa</taxon>
        <taxon>Chordata</taxon>
        <taxon>Craniata</taxon>
        <taxon>Vertebrata</taxon>
        <taxon>Euteleostomi</taxon>
        <taxon>Actinopterygii</taxon>
        <taxon>Neopterygii</taxon>
        <taxon>Teleostei</taxon>
        <taxon>Ostariophysi</taxon>
        <taxon>Cypriniformes</taxon>
        <taxon>Xenocyprididae</taxon>
        <taxon>Xenocypridinae</taxon>
        <taxon>Xenocypridinae incertae sedis</taxon>
        <taxon>Anabarilius</taxon>
    </lineage>
</organism>
<name>A0A3N0Y0V1_ANAGA</name>
<protein>
    <submittedName>
        <fullName evidence="2">Uncharacterized protein</fullName>
    </submittedName>
</protein>
<proteinExistence type="predicted"/>
<evidence type="ECO:0000313" key="3">
    <source>
        <dbReference type="Proteomes" id="UP000281406"/>
    </source>
</evidence>
<dbReference type="Proteomes" id="UP000281406">
    <property type="component" value="Unassembled WGS sequence"/>
</dbReference>
<feature type="compositionally biased region" description="Basic and acidic residues" evidence="1">
    <location>
        <begin position="136"/>
        <end position="153"/>
    </location>
</feature>
<sequence length="160" mass="18079">MTQGSQTRAAESGRARARRGALTQGAIIDLNADRNDPPITLRFPSPNASAHSHACGNAQRRAHPAGTARSNEWTDRYGAEVSQWSWSSVQNQSIALFSFSGVMRSREEEFMHSVMRNRGSVEVKNRYKNRSQRQPIRRDSWEKPADDQSEEHAQLTLSQR</sequence>
<dbReference type="EMBL" id="RJVU01056109">
    <property type="protein sequence ID" value="ROK64924.1"/>
    <property type="molecule type" value="Genomic_DNA"/>
</dbReference>
<gene>
    <name evidence="2" type="ORF">DPX16_1149</name>
</gene>
<feature type="region of interest" description="Disordered" evidence="1">
    <location>
        <begin position="1"/>
        <end position="72"/>
    </location>
</feature>
<evidence type="ECO:0000313" key="2">
    <source>
        <dbReference type="EMBL" id="ROK64924.1"/>
    </source>
</evidence>
<reference evidence="2 3" key="1">
    <citation type="submission" date="2018-10" db="EMBL/GenBank/DDBJ databases">
        <title>Genome assembly for a Yunnan-Guizhou Plateau 3E fish, Anabarilius grahami (Regan), and its evolutionary and genetic applications.</title>
        <authorList>
            <person name="Jiang W."/>
        </authorList>
    </citation>
    <scope>NUCLEOTIDE SEQUENCE [LARGE SCALE GENOMIC DNA]</scope>
    <source>
        <strain evidence="2">AG-KIZ</strain>
        <tissue evidence="2">Muscle</tissue>
    </source>
</reference>
<comment type="caution">
    <text evidence="2">The sequence shown here is derived from an EMBL/GenBank/DDBJ whole genome shotgun (WGS) entry which is preliminary data.</text>
</comment>
<dbReference type="AlphaFoldDB" id="A0A3N0Y0V1"/>